<dbReference type="SUPFAM" id="SSF52540">
    <property type="entry name" value="P-loop containing nucleoside triphosphate hydrolases"/>
    <property type="match status" value="1"/>
</dbReference>
<organism evidence="1 2">
    <name type="scientific">Actibacterium pelagium</name>
    <dbReference type="NCBI Taxonomy" id="2029103"/>
    <lineage>
        <taxon>Bacteria</taxon>
        <taxon>Pseudomonadati</taxon>
        <taxon>Pseudomonadota</taxon>
        <taxon>Alphaproteobacteria</taxon>
        <taxon>Rhodobacterales</taxon>
        <taxon>Roseobacteraceae</taxon>
        <taxon>Actibacterium</taxon>
    </lineage>
</organism>
<keyword evidence="2" id="KW-1185">Reference proteome</keyword>
<evidence type="ECO:0008006" key="3">
    <source>
        <dbReference type="Google" id="ProtNLM"/>
    </source>
</evidence>
<name>A0A917EKU5_9RHOB</name>
<evidence type="ECO:0000313" key="2">
    <source>
        <dbReference type="Proteomes" id="UP000606730"/>
    </source>
</evidence>
<dbReference type="InterPro" id="IPR027417">
    <property type="entry name" value="P-loop_NTPase"/>
</dbReference>
<dbReference type="AlphaFoldDB" id="A0A917EKU5"/>
<dbReference type="EMBL" id="BMKN01000002">
    <property type="protein sequence ID" value="GGE56404.1"/>
    <property type="molecule type" value="Genomic_DNA"/>
</dbReference>
<proteinExistence type="predicted"/>
<comment type="caution">
    <text evidence="1">The sequence shown here is derived from an EMBL/GenBank/DDBJ whole genome shotgun (WGS) entry which is preliminary data.</text>
</comment>
<gene>
    <name evidence="1" type="ORF">GCM10011517_25150</name>
</gene>
<dbReference type="Proteomes" id="UP000606730">
    <property type="component" value="Unassembled WGS sequence"/>
</dbReference>
<dbReference type="RefSeq" id="WP_095594410.1">
    <property type="nucleotide sequence ID" value="NZ_BMKN01000002.1"/>
</dbReference>
<accession>A0A917EKU5</accession>
<evidence type="ECO:0000313" key="1">
    <source>
        <dbReference type="EMBL" id="GGE56404.1"/>
    </source>
</evidence>
<dbReference type="OrthoDB" id="7802556at2"/>
<sequence>MAGFEYFAILGDMRTGSNFLEANLNAAPGVTSVGEAFNPHFAGKKGAIALCGVTLTDRNENPFELLDAIRNQDGLAGFRFFSDHDPRILSHVLADPACGKIILRRDPLESYVSLQIARTTGQWRLSNVNHRKAAKITLVPTAFEAYRTELASYYAGLEAGLQKAGQTAFRLDFTDVGSLDVMNGLLNFLGVEGRLDAISRETKRQNPGSLREKLTNPEVLEAIGGLMADAAPAAPTRGGQVGAYVAARDSGVLFQPVNGRPDPGVESWLASLDGAAPDQLLRGFKQKTLRKWRRRHQGHCSFTFVRHPVAYAHRAFCQNILTPGEACLPEIRAALRDQFGLPLPEGTPTKDYDAATHKTAFMGFLGFVASNLSGQTPFRVPAEWDLQHEGLRAISSVAPPYLVARGPSLAVDMTYLCQSAGLKAGPPPAFEEDGPIPLSEIYDKKIEAATRAAYQRDYMAFGFGPWKQT</sequence>
<dbReference type="Gene3D" id="3.40.50.300">
    <property type="entry name" value="P-loop containing nucleotide triphosphate hydrolases"/>
    <property type="match status" value="1"/>
</dbReference>
<reference evidence="1" key="1">
    <citation type="journal article" date="2014" name="Int. J. Syst. Evol. Microbiol.">
        <title>Complete genome sequence of Corynebacterium casei LMG S-19264T (=DSM 44701T), isolated from a smear-ripened cheese.</title>
        <authorList>
            <consortium name="US DOE Joint Genome Institute (JGI-PGF)"/>
            <person name="Walter F."/>
            <person name="Albersmeier A."/>
            <person name="Kalinowski J."/>
            <person name="Ruckert C."/>
        </authorList>
    </citation>
    <scope>NUCLEOTIDE SEQUENCE</scope>
    <source>
        <strain evidence="1">CGMCC 1.16012</strain>
    </source>
</reference>
<reference evidence="1" key="2">
    <citation type="submission" date="2020-09" db="EMBL/GenBank/DDBJ databases">
        <authorList>
            <person name="Sun Q."/>
            <person name="Zhou Y."/>
        </authorList>
    </citation>
    <scope>NUCLEOTIDE SEQUENCE</scope>
    <source>
        <strain evidence="1">CGMCC 1.16012</strain>
    </source>
</reference>
<protein>
    <recommendedName>
        <fullName evidence="3">Nodulation protein NodH</fullName>
    </recommendedName>
</protein>